<keyword evidence="5 6" id="KW-0472">Membrane</keyword>
<dbReference type="Proteomes" id="UP000095280">
    <property type="component" value="Unplaced"/>
</dbReference>
<dbReference type="Pfam" id="PF20519">
    <property type="entry name" value="Polycystin_dom"/>
    <property type="match status" value="1"/>
</dbReference>
<dbReference type="GO" id="GO:0005262">
    <property type="term" value="F:calcium channel activity"/>
    <property type="evidence" value="ECO:0007669"/>
    <property type="project" value="TreeGrafter"/>
</dbReference>
<comment type="subcellular location">
    <subcellularLocation>
        <location evidence="1">Membrane</location>
        <topology evidence="1">Multi-pass membrane protein</topology>
    </subcellularLocation>
</comment>
<name>A0A1I8FJ75_9PLAT</name>
<evidence type="ECO:0000256" key="5">
    <source>
        <dbReference type="ARBA" id="ARBA00023136"/>
    </source>
</evidence>
<keyword evidence="4 6" id="KW-1133">Transmembrane helix</keyword>
<evidence type="ECO:0000313" key="8">
    <source>
        <dbReference type="Proteomes" id="UP000095280"/>
    </source>
</evidence>
<keyword evidence="3 6" id="KW-0812">Transmembrane</keyword>
<protein>
    <submittedName>
        <fullName evidence="9">PKD_channel domain-containing protein</fullName>
    </submittedName>
</protein>
<proteinExistence type="inferred from homology"/>
<dbReference type="InterPro" id="IPR046791">
    <property type="entry name" value="Polycystin_dom"/>
</dbReference>
<dbReference type="InterPro" id="IPR051223">
    <property type="entry name" value="Polycystin"/>
</dbReference>
<comment type="similarity">
    <text evidence="2">Belongs to the polycystin family.</text>
</comment>
<sequence length="167" mass="18662">KCHQQQLMLNRQPEMAKASGCFGGGGWWRCLVQRRQMNQTKRQVVTMKIMSKATLRELVIYCCFLVLMTVVAFGTKNISMFQFSNGTKLFAEINSIQEWWSFVNGPLLDGLFSSSGQPLGAGNATARSTILLRDCLLGVAQIRQVRVGNRTCKVAKPFRGVIGWCHG</sequence>
<organism evidence="8 9">
    <name type="scientific">Macrostomum lignano</name>
    <dbReference type="NCBI Taxonomy" id="282301"/>
    <lineage>
        <taxon>Eukaryota</taxon>
        <taxon>Metazoa</taxon>
        <taxon>Spiralia</taxon>
        <taxon>Lophotrochozoa</taxon>
        <taxon>Platyhelminthes</taxon>
        <taxon>Rhabditophora</taxon>
        <taxon>Macrostomorpha</taxon>
        <taxon>Macrostomida</taxon>
        <taxon>Macrostomidae</taxon>
        <taxon>Macrostomum</taxon>
    </lineage>
</organism>
<feature type="transmembrane region" description="Helical" evidence="6">
    <location>
        <begin position="58"/>
        <end position="75"/>
    </location>
</feature>
<evidence type="ECO:0000259" key="7">
    <source>
        <dbReference type="Pfam" id="PF20519"/>
    </source>
</evidence>
<dbReference type="GO" id="GO:0050982">
    <property type="term" value="P:detection of mechanical stimulus"/>
    <property type="evidence" value="ECO:0007669"/>
    <property type="project" value="TreeGrafter"/>
</dbReference>
<dbReference type="WBParaSite" id="maker-unitig_36694-snap-gene-0.2-mRNA-1">
    <property type="protein sequence ID" value="maker-unitig_36694-snap-gene-0.2-mRNA-1"/>
    <property type="gene ID" value="maker-unitig_36694-snap-gene-0.2"/>
</dbReference>
<dbReference type="PANTHER" id="PTHR10877:SF183">
    <property type="entry name" value="AT14535P-RELATED"/>
    <property type="match status" value="1"/>
</dbReference>
<dbReference type="AlphaFoldDB" id="A0A1I8FJ75"/>
<evidence type="ECO:0000256" key="4">
    <source>
        <dbReference type="ARBA" id="ARBA00022989"/>
    </source>
</evidence>
<dbReference type="PANTHER" id="PTHR10877">
    <property type="entry name" value="POLYCYSTIN FAMILY MEMBER"/>
    <property type="match status" value="1"/>
</dbReference>
<dbReference type="GO" id="GO:0016020">
    <property type="term" value="C:membrane"/>
    <property type="evidence" value="ECO:0007669"/>
    <property type="project" value="UniProtKB-SubCell"/>
</dbReference>
<keyword evidence="8" id="KW-1185">Reference proteome</keyword>
<accession>A0A1I8FJ75</accession>
<evidence type="ECO:0000256" key="3">
    <source>
        <dbReference type="ARBA" id="ARBA00022692"/>
    </source>
</evidence>
<feature type="domain" description="Polycystin" evidence="7">
    <location>
        <begin position="90"/>
        <end position="166"/>
    </location>
</feature>
<evidence type="ECO:0000256" key="6">
    <source>
        <dbReference type="SAM" id="Phobius"/>
    </source>
</evidence>
<evidence type="ECO:0000256" key="2">
    <source>
        <dbReference type="ARBA" id="ARBA00007200"/>
    </source>
</evidence>
<evidence type="ECO:0000256" key="1">
    <source>
        <dbReference type="ARBA" id="ARBA00004141"/>
    </source>
</evidence>
<reference evidence="9" key="1">
    <citation type="submission" date="2016-11" db="UniProtKB">
        <authorList>
            <consortium name="WormBaseParasite"/>
        </authorList>
    </citation>
    <scope>IDENTIFICATION</scope>
</reference>
<evidence type="ECO:0000313" key="9">
    <source>
        <dbReference type="WBParaSite" id="maker-unitig_36694-snap-gene-0.2-mRNA-1"/>
    </source>
</evidence>